<sequence length="127" mass="14822">MKIISILILTSICFSNSLLSMDNETFINGLKAFETDRKRKLNNEELFYYLTVYQYIGGILDGITIEYEYNSSIQNRKKYCIPEAGIDLNNFAPKILRTIKKKYNPMLTPRMYVALTLEEEYSCGGFW</sequence>
<proteinExistence type="predicted"/>
<dbReference type="STRING" id="1249483.LEP1GSC202_3525"/>
<reference evidence="1 2" key="1">
    <citation type="submission" date="2013-04" db="EMBL/GenBank/DDBJ databases">
        <authorList>
            <person name="Harkins D.M."/>
            <person name="Durkin A.S."/>
            <person name="Brinkac L.M."/>
            <person name="Haft D.H."/>
            <person name="Selengut J.D."/>
            <person name="Sanka R."/>
            <person name="DePew J."/>
            <person name="Purushe J."/>
            <person name="Hartskeerl R.A."/>
            <person name="Ahmed A."/>
            <person name="van der Linden H."/>
            <person name="Goris M.G.A."/>
            <person name="Vinetz J.M."/>
            <person name="Sutton G.G."/>
            <person name="Nierman W.C."/>
            <person name="Fouts D.E."/>
        </authorList>
    </citation>
    <scope>NUCLEOTIDE SEQUENCE [LARGE SCALE GENOMIC DNA]</scope>
    <source>
        <strain evidence="1 2">Sao Paulo</strain>
    </source>
</reference>
<organism evidence="1 2">
    <name type="scientific">Leptospira yanagawae serovar Saopaulo str. Sao Paulo = ATCC 700523</name>
    <dbReference type="NCBI Taxonomy" id="1249483"/>
    <lineage>
        <taxon>Bacteria</taxon>
        <taxon>Pseudomonadati</taxon>
        <taxon>Spirochaetota</taxon>
        <taxon>Spirochaetia</taxon>
        <taxon>Leptospirales</taxon>
        <taxon>Leptospiraceae</taxon>
        <taxon>Leptospira</taxon>
    </lineage>
</organism>
<dbReference type="EMBL" id="AOGX02000037">
    <property type="protein sequence ID" value="EOQ87385.1"/>
    <property type="molecule type" value="Genomic_DNA"/>
</dbReference>
<evidence type="ECO:0008006" key="3">
    <source>
        <dbReference type="Google" id="ProtNLM"/>
    </source>
</evidence>
<dbReference type="AlphaFoldDB" id="A0A5E8H7U5"/>
<protein>
    <recommendedName>
        <fullName evidence="3">Rap1a immunity protein domain-containing protein</fullName>
    </recommendedName>
</protein>
<dbReference type="Proteomes" id="UP000013996">
    <property type="component" value="Unassembled WGS sequence"/>
</dbReference>
<dbReference type="RefSeq" id="WP_015678914.1">
    <property type="nucleotide sequence ID" value="NZ_AOGX02000037.1"/>
</dbReference>
<accession>A0A5E8H7U5</accession>
<evidence type="ECO:0000313" key="2">
    <source>
        <dbReference type="Proteomes" id="UP000013996"/>
    </source>
</evidence>
<name>A0A5E8H7U5_9LEPT</name>
<comment type="caution">
    <text evidence="1">The sequence shown here is derived from an EMBL/GenBank/DDBJ whole genome shotgun (WGS) entry which is preliminary data.</text>
</comment>
<gene>
    <name evidence="1" type="ORF">LEP1GSC202_3525</name>
</gene>
<evidence type="ECO:0000313" key="1">
    <source>
        <dbReference type="EMBL" id="EOQ87385.1"/>
    </source>
</evidence>